<dbReference type="EMBL" id="LGFD01000009">
    <property type="protein sequence ID" value="KUK18065.1"/>
    <property type="molecule type" value="Genomic_DNA"/>
</dbReference>
<dbReference type="Proteomes" id="UP000053911">
    <property type="component" value="Unassembled WGS sequence"/>
</dbReference>
<evidence type="ECO:0000259" key="4">
    <source>
        <dbReference type="PROSITE" id="PS51918"/>
    </source>
</evidence>
<dbReference type="SFLD" id="SFLDS00029">
    <property type="entry name" value="Radical_SAM"/>
    <property type="match status" value="1"/>
</dbReference>
<reference evidence="6" key="1">
    <citation type="journal article" date="2015" name="MBio">
        <title>Genome-Resolved Metagenomic Analysis Reveals Roles for Candidate Phyla and Other Microbial Community Members in Biogeochemical Transformations in Oil Reservoirs.</title>
        <authorList>
            <person name="Hu P."/>
            <person name="Tom L."/>
            <person name="Singh A."/>
            <person name="Thomas B.C."/>
            <person name="Baker B.J."/>
            <person name="Piceno Y.M."/>
            <person name="Andersen G.L."/>
            <person name="Banfield J.F."/>
        </authorList>
    </citation>
    <scope>NUCLEOTIDE SEQUENCE [LARGE SCALE GENOMIC DNA]</scope>
</reference>
<evidence type="ECO:0000256" key="1">
    <source>
        <dbReference type="ARBA" id="ARBA00022723"/>
    </source>
</evidence>
<dbReference type="PATRIC" id="fig|172049.5.peg.1454"/>
<keyword evidence="3" id="KW-0411">Iron-sulfur</keyword>
<dbReference type="PROSITE" id="PS51918">
    <property type="entry name" value="RADICAL_SAM"/>
    <property type="match status" value="1"/>
</dbReference>
<dbReference type="PANTHER" id="PTHR43432:SF6">
    <property type="entry name" value="RADICAL SAM CORE DOMAIN-CONTAINING PROTEIN"/>
    <property type="match status" value="1"/>
</dbReference>
<dbReference type="InterPro" id="IPR040086">
    <property type="entry name" value="MJ0683-like"/>
</dbReference>
<comment type="caution">
    <text evidence="5">The sequence shown here is derived from an EMBL/GenBank/DDBJ whole genome shotgun (WGS) entry which is preliminary data.</text>
</comment>
<dbReference type="RefSeq" id="WP_283217413.1">
    <property type="nucleotide sequence ID" value="NZ_LGFD01000009.1"/>
</dbReference>
<evidence type="ECO:0000256" key="2">
    <source>
        <dbReference type="ARBA" id="ARBA00023004"/>
    </source>
</evidence>
<dbReference type="GO" id="GO:0046872">
    <property type="term" value="F:metal ion binding"/>
    <property type="evidence" value="ECO:0007669"/>
    <property type="project" value="UniProtKB-KW"/>
</dbReference>
<dbReference type="GO" id="GO:0003824">
    <property type="term" value="F:catalytic activity"/>
    <property type="evidence" value="ECO:0007669"/>
    <property type="project" value="InterPro"/>
</dbReference>
<dbReference type="InterPro" id="IPR058240">
    <property type="entry name" value="rSAM_sf"/>
</dbReference>
<organism evidence="5 6">
    <name type="scientific">Thermococcus sibiricus</name>
    <dbReference type="NCBI Taxonomy" id="172049"/>
    <lineage>
        <taxon>Archaea</taxon>
        <taxon>Methanobacteriati</taxon>
        <taxon>Methanobacteriota</taxon>
        <taxon>Thermococci</taxon>
        <taxon>Thermococcales</taxon>
        <taxon>Thermococcaceae</taxon>
        <taxon>Thermococcus</taxon>
    </lineage>
</organism>
<dbReference type="Pfam" id="PF04055">
    <property type="entry name" value="Radical_SAM"/>
    <property type="match status" value="1"/>
</dbReference>
<keyword evidence="1" id="KW-0479">Metal-binding</keyword>
<dbReference type="GO" id="GO:0051536">
    <property type="term" value="F:iron-sulfur cluster binding"/>
    <property type="evidence" value="ECO:0007669"/>
    <property type="project" value="UniProtKB-KW"/>
</dbReference>
<accession>A0A101EMI6</accession>
<dbReference type="Gene3D" id="3.80.30.30">
    <property type="match status" value="1"/>
</dbReference>
<sequence length="265" mass="30760">MRIIKTKAKSIYTKSGIPGVDWVINQYVGCQFACKYCYAKFICKWKPYGDWGTWVEVKVNAPELARKRVYGEVFMSSISDPYQPIERELKITRRTLQMMDKRNKLSILTKSPLVVRDIDLFKLFDEIEVGLTINSFEGREKQIIEPFTPSQKLRIEALKTLKDEGIKNYGFISPIIPGITDIEAIIKETKGIVDYHSFEVLNLKGAGRKFLEILKENFPESYGIMVNEDKFWKFVKELIALIKHLDIKAEEIEVHRGGWEVIEVK</sequence>
<dbReference type="SUPFAM" id="SSF102114">
    <property type="entry name" value="Radical SAM enzymes"/>
    <property type="match status" value="1"/>
</dbReference>
<dbReference type="SFLD" id="SFLDG01084">
    <property type="entry name" value="Uncharacterised_Radical_SAM_Su"/>
    <property type="match status" value="1"/>
</dbReference>
<dbReference type="InterPro" id="IPR007197">
    <property type="entry name" value="rSAM"/>
</dbReference>
<name>A0A101EMI6_9EURY</name>
<dbReference type="AlphaFoldDB" id="A0A101EMI6"/>
<evidence type="ECO:0000256" key="3">
    <source>
        <dbReference type="ARBA" id="ARBA00023014"/>
    </source>
</evidence>
<evidence type="ECO:0000313" key="6">
    <source>
        <dbReference type="Proteomes" id="UP000053911"/>
    </source>
</evidence>
<evidence type="ECO:0000313" key="5">
    <source>
        <dbReference type="EMBL" id="KUK18065.1"/>
    </source>
</evidence>
<dbReference type="PANTHER" id="PTHR43432">
    <property type="entry name" value="SLR0285 PROTEIN"/>
    <property type="match status" value="1"/>
</dbReference>
<keyword evidence="2" id="KW-0408">Iron</keyword>
<protein>
    <submittedName>
        <fullName evidence="5">Radical SAM domain protein</fullName>
    </submittedName>
</protein>
<proteinExistence type="predicted"/>
<gene>
    <name evidence="5" type="ORF">XD54_0681</name>
</gene>
<feature type="domain" description="Radical SAM core" evidence="4">
    <location>
        <begin position="15"/>
        <end position="248"/>
    </location>
</feature>